<evidence type="ECO:0000313" key="3">
    <source>
        <dbReference type="Proteomes" id="UP001156666"/>
    </source>
</evidence>
<evidence type="ECO:0000256" key="1">
    <source>
        <dbReference type="SAM" id="Coils"/>
    </source>
</evidence>
<accession>A0AA37WD89</accession>
<proteinExistence type="predicted"/>
<dbReference type="AlphaFoldDB" id="A0AA37WD89"/>
<keyword evidence="1" id="KW-0175">Coiled coil</keyword>
<reference evidence="2" key="1">
    <citation type="journal article" date="2014" name="Int. J. Syst. Evol. Microbiol.">
        <title>Complete genome sequence of Corynebacterium casei LMG S-19264T (=DSM 44701T), isolated from a smear-ripened cheese.</title>
        <authorList>
            <consortium name="US DOE Joint Genome Institute (JGI-PGF)"/>
            <person name="Walter F."/>
            <person name="Albersmeier A."/>
            <person name="Kalinowski J."/>
            <person name="Ruckert C."/>
        </authorList>
    </citation>
    <scope>NUCLEOTIDE SEQUENCE</scope>
    <source>
        <strain evidence="2">NBRC 108769</strain>
    </source>
</reference>
<name>A0AA37WD89_9BACT</name>
<comment type="caution">
    <text evidence="2">The sequence shown here is derived from an EMBL/GenBank/DDBJ whole genome shotgun (WGS) entry which is preliminary data.</text>
</comment>
<dbReference type="Proteomes" id="UP001156666">
    <property type="component" value="Unassembled WGS sequence"/>
</dbReference>
<gene>
    <name evidence="2" type="ORF">GCM10007940_12030</name>
</gene>
<evidence type="ECO:0000313" key="2">
    <source>
        <dbReference type="EMBL" id="GLR16588.1"/>
    </source>
</evidence>
<dbReference type="RefSeq" id="WP_235295336.1">
    <property type="nucleotide sequence ID" value="NZ_BSOH01000006.1"/>
</dbReference>
<keyword evidence="3" id="KW-1185">Reference proteome</keyword>
<dbReference type="EMBL" id="BSOH01000006">
    <property type="protein sequence ID" value="GLR16588.1"/>
    <property type="molecule type" value="Genomic_DNA"/>
</dbReference>
<sequence>MNTSFLKLAEILAPSDWTSLKKFIGMSHREDADIMKLFDLYKDKRNHLQELIAKSENFEKDFSHLTKKGLLNLHSRLFIESENWLTFKTVMNDQEKKELILNKAYNDNGLYKLADQKAKKLSKFWNNRAVFSYDQERNKAQLLHQQYYSDNPIKYAKDSTLLGDLVNAQLTTTKLSALIYELELHNWGRLKQIDYSTLLESINATVEQLPNNDLSEVLKDLNKVVSNLDLEAFLKVKALLFDNTFEQPSELHTLTTLYLINAGIKLWQNGKFTNASESAELIEYGLSSGVLMKSGKIPRRRFFNLIATLGKLKSYAWTQEFIIRWHKNVETQNTVDTKSLAEALNAFAYQKYDLIIPLIRGIEFQDFIEKIRAQGLELIAIFIDRKDNYSFLRNYIANFKRTIKRNEGKLSNESIKAYTNFVKVVELLVQRDFRKLTIHLEKYNTLVYRDWLSTEINKG</sequence>
<feature type="coiled-coil region" evidence="1">
    <location>
        <begin position="41"/>
        <end position="68"/>
    </location>
</feature>
<organism evidence="2 3">
    <name type="scientific">Portibacter lacus</name>
    <dbReference type="NCBI Taxonomy" id="1099794"/>
    <lineage>
        <taxon>Bacteria</taxon>
        <taxon>Pseudomonadati</taxon>
        <taxon>Bacteroidota</taxon>
        <taxon>Saprospiria</taxon>
        <taxon>Saprospirales</taxon>
        <taxon>Haliscomenobacteraceae</taxon>
        <taxon>Portibacter</taxon>
    </lineage>
</organism>
<reference evidence="2" key="2">
    <citation type="submission" date="2023-01" db="EMBL/GenBank/DDBJ databases">
        <title>Draft genome sequence of Portibacter lacus strain NBRC 108769.</title>
        <authorList>
            <person name="Sun Q."/>
            <person name="Mori K."/>
        </authorList>
    </citation>
    <scope>NUCLEOTIDE SEQUENCE</scope>
    <source>
        <strain evidence="2">NBRC 108769</strain>
    </source>
</reference>
<protein>
    <submittedName>
        <fullName evidence="2">Uncharacterized protein</fullName>
    </submittedName>
</protein>